<evidence type="ECO:0000259" key="1">
    <source>
        <dbReference type="Pfam" id="PF09994"/>
    </source>
</evidence>
<organism evidence="2 3">
    <name type="scientific">Rhodonia placenta</name>
    <dbReference type="NCBI Taxonomy" id="104341"/>
    <lineage>
        <taxon>Eukaryota</taxon>
        <taxon>Fungi</taxon>
        <taxon>Dikarya</taxon>
        <taxon>Basidiomycota</taxon>
        <taxon>Agaricomycotina</taxon>
        <taxon>Agaricomycetes</taxon>
        <taxon>Polyporales</taxon>
        <taxon>Adustoporiaceae</taxon>
        <taxon>Rhodonia</taxon>
    </lineage>
</organism>
<gene>
    <name evidence="2" type="ORF">IEO21_02683</name>
</gene>
<dbReference type="InterPro" id="IPR006616">
    <property type="entry name" value="DM9_repeat"/>
</dbReference>
<protein>
    <recommendedName>
        <fullName evidence="1">T6SS Phospholipase effector Tle1-like catalytic domain-containing protein</fullName>
    </recommendedName>
</protein>
<comment type="caution">
    <text evidence="2">The sequence shown here is derived from an EMBL/GenBank/DDBJ whole genome shotgun (WGS) entry which is preliminary data.</text>
</comment>
<dbReference type="SMART" id="SM00696">
    <property type="entry name" value="DM9"/>
    <property type="match status" value="1"/>
</dbReference>
<evidence type="ECO:0000313" key="2">
    <source>
        <dbReference type="EMBL" id="KAF9818578.1"/>
    </source>
</evidence>
<accession>A0A8H7U456</accession>
<dbReference type="EMBL" id="JADOXO010000028">
    <property type="protein sequence ID" value="KAF9818578.1"/>
    <property type="molecule type" value="Genomic_DNA"/>
</dbReference>
<dbReference type="Proteomes" id="UP000639403">
    <property type="component" value="Unassembled WGS sequence"/>
</dbReference>
<sequence>MAPEILGAPVASKIRDAYVFLAQNFEVGDEICLFGQPRGAYAVRKLAGLITRANSSPPVPSLNQFEIHCMNHWHDTQTRMAPQWIRGELGLVPSNAVIGGREPDGSPLYIARASYHDIDPGKASSYCVSTSHGGLELHMSYSQFDILVADARSVGWIKVKGRLSLKSLGATPVM</sequence>
<dbReference type="AlphaFoldDB" id="A0A8H7U456"/>
<name>A0A8H7U456_9APHY</name>
<evidence type="ECO:0000313" key="3">
    <source>
        <dbReference type="Proteomes" id="UP000639403"/>
    </source>
</evidence>
<dbReference type="Pfam" id="PF09994">
    <property type="entry name" value="T6SS_Tle1-like_cat"/>
    <property type="match status" value="1"/>
</dbReference>
<feature type="domain" description="T6SS Phospholipase effector Tle1-like catalytic" evidence="1">
    <location>
        <begin position="5"/>
        <end position="53"/>
    </location>
</feature>
<reference evidence="2" key="1">
    <citation type="submission" date="2020-11" db="EMBL/GenBank/DDBJ databases">
        <authorList>
            <person name="Koelle M."/>
            <person name="Horta M.A.C."/>
            <person name="Nowrousian M."/>
            <person name="Ohm R.A."/>
            <person name="Benz P."/>
            <person name="Pilgard A."/>
        </authorList>
    </citation>
    <scope>NUCLEOTIDE SEQUENCE</scope>
    <source>
        <strain evidence="2">FPRL280</strain>
    </source>
</reference>
<dbReference type="Pfam" id="PF11901">
    <property type="entry name" value="DM9"/>
    <property type="match status" value="1"/>
</dbReference>
<dbReference type="InterPro" id="IPR018712">
    <property type="entry name" value="Tle1-like_cat"/>
</dbReference>
<reference evidence="2" key="2">
    <citation type="journal article" name="Front. Microbiol.">
        <title>Degradative Capacity of Two Strains of Rhodonia placenta: From Phenotype to Genotype.</title>
        <authorList>
            <person name="Kolle M."/>
            <person name="Horta M.A.C."/>
            <person name="Nowrousian M."/>
            <person name="Ohm R.A."/>
            <person name="Benz J.P."/>
            <person name="Pilgard A."/>
        </authorList>
    </citation>
    <scope>NUCLEOTIDE SEQUENCE</scope>
    <source>
        <strain evidence="2">FPRL280</strain>
    </source>
</reference>
<proteinExistence type="predicted"/>